<organism evidence="1">
    <name type="scientific">Trypanosoma brucei</name>
    <dbReference type="NCBI Taxonomy" id="5691"/>
    <lineage>
        <taxon>Eukaryota</taxon>
        <taxon>Discoba</taxon>
        <taxon>Euglenozoa</taxon>
        <taxon>Kinetoplastea</taxon>
        <taxon>Metakinetoplastina</taxon>
        <taxon>Trypanosomatida</taxon>
        <taxon>Trypanosomatidae</taxon>
        <taxon>Trypanosoma</taxon>
    </lineage>
</organism>
<gene>
    <name evidence="1" type="primary">VSG</name>
</gene>
<feature type="non-terminal residue" evidence="1">
    <location>
        <position position="41"/>
    </location>
</feature>
<accession>Q94773</accession>
<sequence length="41" mass="4403">STPFWPSFSLKVFGTEFISQSVAPAARVAWSTFLSKGAAKP</sequence>
<evidence type="ECO:0000313" key="1">
    <source>
        <dbReference type="EMBL" id="AAC47346.1"/>
    </source>
</evidence>
<name>Q94773_9TRYP</name>
<feature type="non-terminal residue" evidence="1">
    <location>
        <position position="1"/>
    </location>
</feature>
<protein>
    <submittedName>
        <fullName evidence="1">Variant surface glycoprotein</fullName>
    </submittedName>
</protein>
<reference evidence="1" key="1">
    <citation type="journal article" date="1996" name="Mol. Biochem. Parasitol.">
        <title>Heterogeneous transcripts of RIME/ingi retroposons in Trypanosoma brucei are unspliced.</title>
        <authorList>
            <person name="Vassella E."/>
            <person name="Roditi I."/>
            <person name="Braun R."/>
        </authorList>
    </citation>
    <scope>NUCLEOTIDE SEQUENCE</scope>
</reference>
<proteinExistence type="evidence at transcript level"/>
<dbReference type="AlphaFoldDB" id="Q94773"/>
<dbReference type="EMBL" id="U63710">
    <property type="protein sequence ID" value="AAC47346.1"/>
    <property type="molecule type" value="mRNA"/>
</dbReference>